<keyword evidence="2" id="KW-1185">Reference proteome</keyword>
<evidence type="ECO:0000313" key="1">
    <source>
        <dbReference type="EMBL" id="MED6176175.1"/>
    </source>
</evidence>
<name>A0ABU6VRB9_9FABA</name>
<reference evidence="1 2" key="1">
    <citation type="journal article" date="2023" name="Plants (Basel)">
        <title>Bridging the Gap: Combining Genomics and Transcriptomics Approaches to Understand Stylosanthes scabra, an Orphan Legume from the Brazilian Caatinga.</title>
        <authorList>
            <person name="Ferreira-Neto J.R.C."/>
            <person name="da Silva M.D."/>
            <person name="Binneck E."/>
            <person name="de Melo N.F."/>
            <person name="da Silva R.H."/>
            <person name="de Melo A.L.T.M."/>
            <person name="Pandolfi V."/>
            <person name="Bustamante F.O."/>
            <person name="Brasileiro-Vidal A.C."/>
            <person name="Benko-Iseppon A.M."/>
        </authorList>
    </citation>
    <scope>NUCLEOTIDE SEQUENCE [LARGE SCALE GENOMIC DNA]</scope>
    <source>
        <tissue evidence="1">Leaves</tissue>
    </source>
</reference>
<gene>
    <name evidence="1" type="ORF">PIB30_085557</name>
</gene>
<accession>A0ABU6VRB9</accession>
<dbReference type="EMBL" id="JASCZI010152466">
    <property type="protein sequence ID" value="MED6176175.1"/>
    <property type="molecule type" value="Genomic_DNA"/>
</dbReference>
<evidence type="ECO:0000313" key="2">
    <source>
        <dbReference type="Proteomes" id="UP001341840"/>
    </source>
</evidence>
<proteinExistence type="predicted"/>
<sequence length="63" mass="7278">MLPSSTNEHMDLPPGFEDNHFLNQPKWELSHSLQLNGNALLCLLPEMIGKLLPVKIRRKWIKS</sequence>
<comment type="caution">
    <text evidence="1">The sequence shown here is derived from an EMBL/GenBank/DDBJ whole genome shotgun (WGS) entry which is preliminary data.</text>
</comment>
<protein>
    <submittedName>
        <fullName evidence="1">Uncharacterized protein</fullName>
    </submittedName>
</protein>
<organism evidence="1 2">
    <name type="scientific">Stylosanthes scabra</name>
    <dbReference type="NCBI Taxonomy" id="79078"/>
    <lineage>
        <taxon>Eukaryota</taxon>
        <taxon>Viridiplantae</taxon>
        <taxon>Streptophyta</taxon>
        <taxon>Embryophyta</taxon>
        <taxon>Tracheophyta</taxon>
        <taxon>Spermatophyta</taxon>
        <taxon>Magnoliopsida</taxon>
        <taxon>eudicotyledons</taxon>
        <taxon>Gunneridae</taxon>
        <taxon>Pentapetalae</taxon>
        <taxon>rosids</taxon>
        <taxon>fabids</taxon>
        <taxon>Fabales</taxon>
        <taxon>Fabaceae</taxon>
        <taxon>Papilionoideae</taxon>
        <taxon>50 kb inversion clade</taxon>
        <taxon>dalbergioids sensu lato</taxon>
        <taxon>Dalbergieae</taxon>
        <taxon>Pterocarpus clade</taxon>
        <taxon>Stylosanthes</taxon>
    </lineage>
</organism>
<dbReference type="Proteomes" id="UP001341840">
    <property type="component" value="Unassembled WGS sequence"/>
</dbReference>